<dbReference type="AlphaFoldDB" id="W4V2M2"/>
<comment type="caution">
    <text evidence="1">The sequence shown here is derived from an EMBL/GenBank/DDBJ whole genome shotgun (WGS) entry which is preliminary data.</text>
</comment>
<accession>W4V2M2</accession>
<reference evidence="1" key="1">
    <citation type="journal article" date="2014" name="Genome Announc.">
        <title>Draft Genome Sequence of Clostridium straminisolvens Strain JCM 21531T, Isolated from a Cellulose-Degrading Bacterial Community.</title>
        <authorList>
            <person name="Yuki M."/>
            <person name="Oshima K."/>
            <person name="Suda W."/>
            <person name="Sakamoto M."/>
            <person name="Kitamura K."/>
            <person name="Iida T."/>
            <person name="Hattori M."/>
            <person name="Ohkuma M."/>
        </authorList>
    </citation>
    <scope>NUCLEOTIDE SEQUENCE [LARGE SCALE GENOMIC DNA]</scope>
    <source>
        <strain evidence="1">JCM 21531</strain>
    </source>
</reference>
<organism evidence="1 2">
    <name type="scientific">Acetivibrio straminisolvens JCM 21531</name>
    <dbReference type="NCBI Taxonomy" id="1294263"/>
    <lineage>
        <taxon>Bacteria</taxon>
        <taxon>Bacillati</taxon>
        <taxon>Bacillota</taxon>
        <taxon>Clostridia</taxon>
        <taxon>Eubacteriales</taxon>
        <taxon>Oscillospiraceae</taxon>
        <taxon>Acetivibrio</taxon>
    </lineage>
</organism>
<dbReference type="Gene3D" id="3.40.50.2020">
    <property type="match status" value="1"/>
</dbReference>
<proteinExistence type="predicted"/>
<gene>
    <name evidence="1" type="ORF">JCM21531_1120</name>
</gene>
<dbReference type="InterPro" id="IPR029057">
    <property type="entry name" value="PRTase-like"/>
</dbReference>
<dbReference type="EMBL" id="BAVR01000009">
    <property type="protein sequence ID" value="GAE87725.1"/>
    <property type="molecule type" value="Genomic_DNA"/>
</dbReference>
<sequence>MDMNNEKLLKWLFETNAIRVCPQDKPFWYTSGTIGPYYINTHFLYGSEEKANKLLAFIDREKENVLKCPERILEKQ</sequence>
<keyword evidence="2" id="KW-1185">Reference proteome</keyword>
<protein>
    <recommendedName>
        <fullName evidence="3">Orotate phosphoribosyltransferase</fullName>
    </recommendedName>
</protein>
<dbReference type="Proteomes" id="UP000019109">
    <property type="component" value="Unassembled WGS sequence"/>
</dbReference>
<name>W4V2M2_9FIRM</name>
<dbReference type="STRING" id="1294263.JCM21531_1120"/>
<evidence type="ECO:0008006" key="3">
    <source>
        <dbReference type="Google" id="ProtNLM"/>
    </source>
</evidence>
<evidence type="ECO:0000313" key="2">
    <source>
        <dbReference type="Proteomes" id="UP000019109"/>
    </source>
</evidence>
<evidence type="ECO:0000313" key="1">
    <source>
        <dbReference type="EMBL" id="GAE87725.1"/>
    </source>
</evidence>